<dbReference type="GO" id="GO:0052651">
    <property type="term" value="P:monoacylglycerol catabolic process"/>
    <property type="evidence" value="ECO:0007669"/>
    <property type="project" value="TreeGrafter"/>
</dbReference>
<dbReference type="SUPFAM" id="SSF53474">
    <property type="entry name" value="alpha/beta-Hydrolases"/>
    <property type="match status" value="1"/>
</dbReference>
<keyword evidence="2" id="KW-0472">Membrane</keyword>
<dbReference type="GO" id="GO:0012505">
    <property type="term" value="C:endomembrane system"/>
    <property type="evidence" value="ECO:0007669"/>
    <property type="project" value="TreeGrafter"/>
</dbReference>
<dbReference type="InterPro" id="IPR000073">
    <property type="entry name" value="AB_hydrolase_1"/>
</dbReference>
<feature type="region of interest" description="Disordered" evidence="1">
    <location>
        <begin position="1"/>
        <end position="58"/>
    </location>
</feature>
<evidence type="ECO:0000313" key="6">
    <source>
        <dbReference type="Proteomes" id="UP000277928"/>
    </source>
</evidence>
<dbReference type="GO" id="GO:0006660">
    <property type="term" value="P:phosphatidylserine catabolic process"/>
    <property type="evidence" value="ECO:0007669"/>
    <property type="project" value="TreeGrafter"/>
</dbReference>
<dbReference type="AlphaFoldDB" id="A0A3P6TDL0"/>
<keyword evidence="2" id="KW-0812">Transmembrane</keyword>
<dbReference type="PANTHER" id="PTHR12277:SF72">
    <property type="entry name" value="BAT5L PROTEIN"/>
    <property type="match status" value="1"/>
</dbReference>
<dbReference type="EMBL" id="UYRX01000791">
    <property type="protein sequence ID" value="VDK86256.1"/>
    <property type="molecule type" value="Genomic_DNA"/>
</dbReference>
<proteinExistence type="predicted"/>
<dbReference type="OMA" id="THCTQLP"/>
<dbReference type="PANTHER" id="PTHR12277">
    <property type="entry name" value="ALPHA/BETA HYDROLASE DOMAIN-CONTAINING PROTEIN"/>
    <property type="match status" value="1"/>
</dbReference>
<dbReference type="GO" id="GO:0047372">
    <property type="term" value="F:monoacylglycerol lipase activity"/>
    <property type="evidence" value="ECO:0007669"/>
    <property type="project" value="TreeGrafter"/>
</dbReference>
<feature type="compositionally biased region" description="Basic residues" evidence="1">
    <location>
        <begin position="1"/>
        <end position="12"/>
    </location>
</feature>
<dbReference type="Proteomes" id="UP000277928">
    <property type="component" value="Unassembled WGS sequence"/>
</dbReference>
<feature type="transmembrane region" description="Helical" evidence="2">
    <location>
        <begin position="140"/>
        <end position="160"/>
    </location>
</feature>
<keyword evidence="2" id="KW-1133">Transmembrane helix</keyword>
<accession>A0A3P6TDL0</accession>
<dbReference type="InterPro" id="IPR054518">
    <property type="entry name" value="ABHD16_N"/>
</dbReference>
<sequence>QRYKEKMKRLKKNEKDTEDQTDEEDSESSSTVDVGQISKQIINEENKGVTQTDGNSGILKATPEKQNAIEPLNPIIDLKMTRAKLLLSLIRGPKVYAYIRRHDTVFPNNSLEYVSETMLTVMNGCRAIAYNRSLLSGTNFMMLAKFVASYYVIAIGMRTAGRIFNPEYRRFANTLSEAHLHDRNARTQLLRYDYELFAAPVDFQARREPRKYFETSGRFTTTGNILYTTLRDCLSYNIAYTFARVLVYPGSAALLNKLIQSFLIENRRKLVVEKVRVFVVKGATRGVLMTREGNKVDTMFVDRRKQGGNGDILVITCEGNAGFYETGIMPTPLTLNYSVLGWNQPGFGESTGMPTPKQTVASIDVVIQYAVHKLGFPEDQIVIYAWSIGGFPATWAAANYPNIKALILDATFDDLLPLAEAKMPKSWAPLVEFIVRTYFDMPIALQLASYHGPVTLIRRTQDEMIITAEGTDEERLATNRANNLLKSLLRARHPDLVNSHSELAVDIWLSATPLERISMAKDCPTMSVVDNVENLTEQKRNSLIYCLCSKYLVDFDSSHNTPLDVSLFTIPSK</sequence>
<reference evidence="5 6" key="1">
    <citation type="submission" date="2018-08" db="EMBL/GenBank/DDBJ databases">
        <authorList>
            <person name="Laetsch R D."/>
            <person name="Stevens L."/>
            <person name="Kumar S."/>
            <person name="Blaxter L. M."/>
        </authorList>
    </citation>
    <scope>NUCLEOTIDE SEQUENCE [LARGE SCALE GENOMIC DNA]</scope>
</reference>
<dbReference type="Gene3D" id="3.40.50.1820">
    <property type="entry name" value="alpha/beta hydrolase"/>
    <property type="match status" value="1"/>
</dbReference>
<dbReference type="GO" id="GO:0004620">
    <property type="term" value="F:phospholipase activity"/>
    <property type="evidence" value="ECO:0007669"/>
    <property type="project" value="TreeGrafter"/>
</dbReference>
<evidence type="ECO:0000256" key="2">
    <source>
        <dbReference type="SAM" id="Phobius"/>
    </source>
</evidence>
<evidence type="ECO:0000256" key="1">
    <source>
        <dbReference type="SAM" id="MobiDB-lite"/>
    </source>
</evidence>
<evidence type="ECO:0000259" key="3">
    <source>
        <dbReference type="Pfam" id="PF00561"/>
    </source>
</evidence>
<dbReference type="Pfam" id="PF22990">
    <property type="entry name" value="ABHD16_N"/>
    <property type="match status" value="1"/>
</dbReference>
<dbReference type="InterPro" id="IPR029058">
    <property type="entry name" value="AB_hydrolase_fold"/>
</dbReference>
<evidence type="ECO:0000313" key="5">
    <source>
        <dbReference type="EMBL" id="VDK86256.1"/>
    </source>
</evidence>
<feature type="non-terminal residue" evidence="5">
    <location>
        <position position="1"/>
    </location>
</feature>
<organism evidence="5 6">
    <name type="scientific">Litomosoides sigmodontis</name>
    <name type="common">Filarial nematode worm</name>
    <dbReference type="NCBI Taxonomy" id="42156"/>
    <lineage>
        <taxon>Eukaryota</taxon>
        <taxon>Metazoa</taxon>
        <taxon>Ecdysozoa</taxon>
        <taxon>Nematoda</taxon>
        <taxon>Chromadorea</taxon>
        <taxon>Rhabditida</taxon>
        <taxon>Spirurina</taxon>
        <taxon>Spiruromorpha</taxon>
        <taxon>Filarioidea</taxon>
        <taxon>Onchocercidae</taxon>
        <taxon>Litomosoides</taxon>
    </lineage>
</organism>
<gene>
    <name evidence="5" type="ORF">NLS_LOCUS7525</name>
</gene>
<protein>
    <submittedName>
        <fullName evidence="5">Uncharacterized protein</fullName>
    </submittedName>
</protein>
<name>A0A3P6TDL0_LITSI</name>
<dbReference type="OrthoDB" id="6412627at2759"/>
<feature type="domain" description="AB hydrolase-1" evidence="3">
    <location>
        <begin position="314"/>
        <end position="427"/>
    </location>
</feature>
<keyword evidence="6" id="KW-1185">Reference proteome</keyword>
<dbReference type="Pfam" id="PF00561">
    <property type="entry name" value="Abhydrolase_1"/>
    <property type="match status" value="1"/>
</dbReference>
<evidence type="ECO:0000259" key="4">
    <source>
        <dbReference type="Pfam" id="PF22990"/>
    </source>
</evidence>
<dbReference type="STRING" id="42156.A0A3P6TDL0"/>
<feature type="domain" description="Phosphatidylserine Lipase ABHD16 N-terminal" evidence="4">
    <location>
        <begin position="85"/>
        <end position="195"/>
    </location>
</feature>
<feature type="compositionally biased region" description="Acidic residues" evidence="1">
    <location>
        <begin position="16"/>
        <end position="27"/>
    </location>
</feature>